<dbReference type="GO" id="GO:0030170">
    <property type="term" value="F:pyridoxal phosphate binding"/>
    <property type="evidence" value="ECO:0007669"/>
    <property type="project" value="InterPro"/>
</dbReference>
<keyword evidence="2 3" id="KW-0663">Pyridoxal phosphate</keyword>
<reference evidence="4 5" key="1">
    <citation type="submission" date="2018-05" db="EMBL/GenBank/DDBJ databases">
        <title>Komagataeibacter cocois sp. nov., for a novel cellulose- producing strain isolated from coconut milk.</title>
        <authorList>
            <person name="Liu L."/>
            <person name="Wang Y."/>
            <person name="Liu S."/>
            <person name="Bi J."/>
            <person name="Chen H."/>
            <person name="Deng J."/>
            <person name="Zhang C."/>
            <person name="Hu Q."/>
            <person name="Li C."/>
        </authorList>
    </citation>
    <scope>NUCLEOTIDE SEQUENCE [LARGE SCALE GENOMIC DNA]</scope>
    <source>
        <strain evidence="4 5">WE7</strain>
    </source>
</reference>
<dbReference type="Gene3D" id="3.40.640.10">
    <property type="entry name" value="Type I PLP-dependent aspartate aminotransferase-like (Major domain)"/>
    <property type="match status" value="1"/>
</dbReference>
<dbReference type="AlphaFoldDB" id="A0A365YTB6"/>
<evidence type="ECO:0000256" key="3">
    <source>
        <dbReference type="RuleBase" id="RU003560"/>
    </source>
</evidence>
<dbReference type="PANTHER" id="PTHR43713">
    <property type="entry name" value="GLUTAMATE-1-SEMIALDEHYDE 2,1-AMINOMUTASE"/>
    <property type="match status" value="1"/>
</dbReference>
<dbReference type="EMBL" id="QEXL01000014">
    <property type="protein sequence ID" value="RBM06064.1"/>
    <property type="molecule type" value="Genomic_DNA"/>
</dbReference>
<proteinExistence type="inferred from homology"/>
<comment type="caution">
    <text evidence="4">The sequence shown here is derived from an EMBL/GenBank/DDBJ whole genome shotgun (WGS) entry which is preliminary data.</text>
</comment>
<name>A0A365YTB6_9PROT</name>
<dbReference type="OrthoDB" id="9801052at2"/>
<dbReference type="Pfam" id="PF00202">
    <property type="entry name" value="Aminotran_3"/>
    <property type="match status" value="1"/>
</dbReference>
<dbReference type="InterPro" id="IPR005814">
    <property type="entry name" value="Aminotrans_3"/>
</dbReference>
<dbReference type="SUPFAM" id="SSF53383">
    <property type="entry name" value="PLP-dependent transferases"/>
    <property type="match status" value="1"/>
</dbReference>
<evidence type="ECO:0000313" key="4">
    <source>
        <dbReference type="EMBL" id="RBM06064.1"/>
    </source>
</evidence>
<dbReference type="Gene3D" id="3.90.1150.10">
    <property type="entry name" value="Aspartate Aminotransferase, domain 1"/>
    <property type="match status" value="1"/>
</dbReference>
<gene>
    <name evidence="4" type="ORF">NJLHNGOC_11370</name>
</gene>
<dbReference type="GO" id="GO:0008483">
    <property type="term" value="F:transaminase activity"/>
    <property type="evidence" value="ECO:0007669"/>
    <property type="project" value="InterPro"/>
</dbReference>
<dbReference type="InterPro" id="IPR015421">
    <property type="entry name" value="PyrdxlP-dep_Trfase_major"/>
</dbReference>
<keyword evidence="5" id="KW-1185">Reference proteome</keyword>
<dbReference type="CDD" id="cd00610">
    <property type="entry name" value="OAT_like"/>
    <property type="match status" value="1"/>
</dbReference>
<organism evidence="4 5">
    <name type="scientific">Novacetimonas cocois</name>
    <dbReference type="NCBI Taxonomy" id="1747507"/>
    <lineage>
        <taxon>Bacteria</taxon>
        <taxon>Pseudomonadati</taxon>
        <taxon>Pseudomonadota</taxon>
        <taxon>Alphaproteobacteria</taxon>
        <taxon>Acetobacterales</taxon>
        <taxon>Acetobacteraceae</taxon>
        <taxon>Novacetimonas</taxon>
    </lineage>
</organism>
<dbReference type="InterPro" id="IPR015424">
    <property type="entry name" value="PyrdxlP-dep_Trfase"/>
</dbReference>
<comment type="similarity">
    <text evidence="3">Belongs to the class-III pyridoxal-phosphate-dependent aminotransferase family.</text>
</comment>
<dbReference type="InterPro" id="IPR015422">
    <property type="entry name" value="PyrdxlP-dep_Trfase_small"/>
</dbReference>
<evidence type="ECO:0008006" key="6">
    <source>
        <dbReference type="Google" id="ProtNLM"/>
    </source>
</evidence>
<accession>A0A365YTB6</accession>
<evidence type="ECO:0000256" key="2">
    <source>
        <dbReference type="ARBA" id="ARBA00022898"/>
    </source>
</evidence>
<evidence type="ECO:0000256" key="1">
    <source>
        <dbReference type="ARBA" id="ARBA00001933"/>
    </source>
</evidence>
<protein>
    <recommendedName>
        <fullName evidence="6">Glutamate-1-semialdehyde 2,1-aminomutase</fullName>
    </recommendedName>
</protein>
<dbReference type="Proteomes" id="UP000252680">
    <property type="component" value="Unassembled WGS sequence"/>
</dbReference>
<sequence>MSFKAFCKKLHQKLLLFLSMGYLWGLIQETSRAGSRDMQGCADTRKVFTKSREYRTNALRHLSNGVSSTPRASQRPVPVVIDSAAGVTLTDVDGNRYLDYALGYGPLILGHSPEPVMHALRDALDRGLRTASVNSDEAALADLIAANVPCADRVAFVNTGTEAVQLAIRIARATTGRCRVAKFRCNYHGWVDDLHVGCSSGQDGPATLGQDPRASEMVTLLDWGESDAARQVLDDSFAAVIVEPAAINAGCFAPPAGFLETLRDVTRRHGTVLVFDEVITGFRMSLGGAQARYNVVPDMCVLGKALGAGLPIGAVAGTDDVMDVVSSGRMLHRGTFNGNPLSMAAGVACVSHLQEHADRIYPRMESFAQRICAHIQHEAARNAVAVHARGVGSALQVFAGVRQVDGIGDLAGIDRDATLLLTEELLREGIFTLPRGLMYLSAIHTDEDVATTLAAVTRAVRSYADRLGGA</sequence>
<comment type="cofactor">
    <cofactor evidence="1">
        <name>pyridoxal 5'-phosphate</name>
        <dbReference type="ChEBI" id="CHEBI:597326"/>
    </cofactor>
</comment>
<dbReference type="PANTHER" id="PTHR43713:SF3">
    <property type="entry name" value="GLUTAMATE-1-SEMIALDEHYDE 2,1-AMINOMUTASE 1, CHLOROPLASTIC-RELATED"/>
    <property type="match status" value="1"/>
</dbReference>
<evidence type="ECO:0000313" key="5">
    <source>
        <dbReference type="Proteomes" id="UP000252680"/>
    </source>
</evidence>